<proteinExistence type="predicted"/>
<name>A0AAD4PZ75_9EURO</name>
<evidence type="ECO:0000313" key="7">
    <source>
        <dbReference type="Proteomes" id="UP001201262"/>
    </source>
</evidence>
<keyword evidence="7" id="KW-1185">Reference proteome</keyword>
<reference evidence="6" key="1">
    <citation type="submission" date="2021-12" db="EMBL/GenBank/DDBJ databases">
        <title>Convergent genome expansion in fungi linked to evolution of root-endophyte symbiosis.</title>
        <authorList>
            <consortium name="DOE Joint Genome Institute"/>
            <person name="Ke Y.-H."/>
            <person name="Bonito G."/>
            <person name="Liao H.-L."/>
            <person name="Looney B."/>
            <person name="Rojas-Flechas A."/>
            <person name="Nash J."/>
            <person name="Hameed K."/>
            <person name="Schadt C."/>
            <person name="Martin F."/>
            <person name="Crous P.W."/>
            <person name="Miettinen O."/>
            <person name="Magnuson J.K."/>
            <person name="Labbe J."/>
            <person name="Jacobson D."/>
            <person name="Doktycz M.J."/>
            <person name="Veneault-Fourrey C."/>
            <person name="Kuo A."/>
            <person name="Mondo S."/>
            <person name="Calhoun S."/>
            <person name="Riley R."/>
            <person name="Ohm R."/>
            <person name="LaButti K."/>
            <person name="Andreopoulos B."/>
            <person name="Pangilinan J."/>
            <person name="Nolan M."/>
            <person name="Tritt A."/>
            <person name="Clum A."/>
            <person name="Lipzen A."/>
            <person name="Daum C."/>
            <person name="Barry K."/>
            <person name="Grigoriev I.V."/>
            <person name="Vilgalys R."/>
        </authorList>
    </citation>
    <scope>NUCLEOTIDE SEQUENCE</scope>
    <source>
        <strain evidence="6">PMI_201</strain>
    </source>
</reference>
<evidence type="ECO:0000256" key="1">
    <source>
        <dbReference type="ARBA" id="ARBA00022630"/>
    </source>
</evidence>
<keyword evidence="3" id="KW-0560">Oxidoreductase</keyword>
<dbReference type="SUPFAM" id="SSF51905">
    <property type="entry name" value="FAD/NAD(P)-binding domain"/>
    <property type="match status" value="1"/>
</dbReference>
<keyword evidence="4" id="KW-0472">Membrane</keyword>
<sequence length="605" mass="66402">MSTDQDSRTTNGELTDPCLFHHPKVNTDVLIVGAGVAGLSMAVLLASLGVRAITISKHTGTAPTPRAHITNQRTMEIFRDLGIEEQVLAVSTPLKQLGSGVLATNLAGTEIARYSCYGTGSHQVSNFATASPCEMQNVSQHELEPILLSAAREKGADVRWATELVHVENLPDGIKGRVRERFSGAEYEISARYAVGADGARSFVAQELGFTFEGEHGLKSMVSAWVEADLTRYTAYRPAAIYWTMQPGNDSWVGSGTWICVHPYKEWVLNWQYDPADGEPDLSDSKVIGHAHYTIGDKAVPVRVKAVNKWQVNNVVATTYREKNMFLAGDAAHRHPPSSGLGSNTCVQDAYNLAWKLALVLSGRAGQRLLDSYHEERQPIGRQVVDHAIKTLHYMSRVPSVLGFWRGQTAEEGRKVMQELFSDSPEGSQRRSALTEAVYLQNYRSNALGIQLGQRYKSQAIIDDGTAYPESTRDPILNYEPTTHPGAYLPHAWLEHQGRRISILDVVGHGRFSLIVGISGAAWKAAAEGLGLGIDLSIYAVGIRCEYDDVLGEWTARRELSEHGALIVRPDCHVAWRSYDLPQDPSTALKSAFSHILALDETSSS</sequence>
<dbReference type="PANTHER" id="PTHR43004">
    <property type="entry name" value="TRK SYSTEM POTASSIUM UPTAKE PROTEIN"/>
    <property type="match status" value="1"/>
</dbReference>
<organism evidence="6 7">
    <name type="scientific">Talaromyces proteolyticus</name>
    <dbReference type="NCBI Taxonomy" id="1131652"/>
    <lineage>
        <taxon>Eukaryota</taxon>
        <taxon>Fungi</taxon>
        <taxon>Dikarya</taxon>
        <taxon>Ascomycota</taxon>
        <taxon>Pezizomycotina</taxon>
        <taxon>Eurotiomycetes</taxon>
        <taxon>Eurotiomycetidae</taxon>
        <taxon>Eurotiales</taxon>
        <taxon>Trichocomaceae</taxon>
        <taxon>Talaromyces</taxon>
        <taxon>Talaromyces sect. Bacilispori</taxon>
    </lineage>
</organism>
<keyword evidence="4" id="KW-1133">Transmembrane helix</keyword>
<dbReference type="InterPro" id="IPR050641">
    <property type="entry name" value="RIFMO-like"/>
</dbReference>
<evidence type="ECO:0000313" key="6">
    <source>
        <dbReference type="EMBL" id="KAH8698726.1"/>
    </source>
</evidence>
<evidence type="ECO:0000256" key="3">
    <source>
        <dbReference type="ARBA" id="ARBA00023002"/>
    </source>
</evidence>
<dbReference type="GO" id="GO:0016709">
    <property type="term" value="F:oxidoreductase activity, acting on paired donors, with incorporation or reduction of molecular oxygen, NAD(P)H as one donor, and incorporation of one atom of oxygen"/>
    <property type="evidence" value="ECO:0007669"/>
    <property type="project" value="UniProtKB-ARBA"/>
</dbReference>
<gene>
    <name evidence="6" type="ORF">BGW36DRAFT_426418</name>
</gene>
<dbReference type="InterPro" id="IPR002938">
    <property type="entry name" value="FAD-bd"/>
</dbReference>
<protein>
    <submittedName>
        <fullName evidence="6">FAD binding domain-containing protein</fullName>
    </submittedName>
</protein>
<keyword evidence="2" id="KW-0274">FAD</keyword>
<dbReference type="Gene3D" id="3.50.50.60">
    <property type="entry name" value="FAD/NAD(P)-binding domain"/>
    <property type="match status" value="1"/>
</dbReference>
<feature type="transmembrane region" description="Helical" evidence="4">
    <location>
        <begin position="29"/>
        <end position="50"/>
    </location>
</feature>
<comment type="caution">
    <text evidence="6">The sequence shown here is derived from an EMBL/GenBank/DDBJ whole genome shotgun (WGS) entry which is preliminary data.</text>
</comment>
<evidence type="ECO:0000259" key="5">
    <source>
        <dbReference type="Pfam" id="PF01494"/>
    </source>
</evidence>
<dbReference type="InterPro" id="IPR036188">
    <property type="entry name" value="FAD/NAD-bd_sf"/>
</dbReference>
<dbReference type="Proteomes" id="UP001201262">
    <property type="component" value="Unassembled WGS sequence"/>
</dbReference>
<evidence type="ECO:0000256" key="2">
    <source>
        <dbReference type="ARBA" id="ARBA00022827"/>
    </source>
</evidence>
<dbReference type="Pfam" id="PF01494">
    <property type="entry name" value="FAD_binding_3"/>
    <property type="match status" value="1"/>
</dbReference>
<dbReference type="GeneID" id="70250552"/>
<feature type="domain" description="FAD-binding" evidence="5">
    <location>
        <begin position="27"/>
        <end position="387"/>
    </location>
</feature>
<accession>A0AAD4PZ75</accession>
<keyword evidence="4" id="KW-0812">Transmembrane</keyword>
<dbReference type="PRINTS" id="PR00420">
    <property type="entry name" value="RNGMNOXGNASE"/>
</dbReference>
<dbReference type="Gene3D" id="3.40.30.120">
    <property type="match status" value="1"/>
</dbReference>
<dbReference type="PANTHER" id="PTHR43004:SF8">
    <property type="entry name" value="FAD-BINDING DOMAIN-CONTAINING PROTEIN-RELATED"/>
    <property type="match status" value="1"/>
</dbReference>
<dbReference type="EMBL" id="JAJTJA010000005">
    <property type="protein sequence ID" value="KAH8698726.1"/>
    <property type="molecule type" value="Genomic_DNA"/>
</dbReference>
<evidence type="ECO:0000256" key="4">
    <source>
        <dbReference type="SAM" id="Phobius"/>
    </source>
</evidence>
<dbReference type="Gene3D" id="3.30.9.10">
    <property type="entry name" value="D-Amino Acid Oxidase, subunit A, domain 2"/>
    <property type="match status" value="1"/>
</dbReference>
<dbReference type="Pfam" id="PF21274">
    <property type="entry name" value="Rng_hyd_C"/>
    <property type="match status" value="1"/>
</dbReference>
<dbReference type="GO" id="GO:0071949">
    <property type="term" value="F:FAD binding"/>
    <property type="evidence" value="ECO:0007669"/>
    <property type="project" value="InterPro"/>
</dbReference>
<dbReference type="RefSeq" id="XP_046073190.1">
    <property type="nucleotide sequence ID" value="XM_046220265.1"/>
</dbReference>
<keyword evidence="1" id="KW-0285">Flavoprotein</keyword>
<dbReference type="AlphaFoldDB" id="A0AAD4PZ75"/>